<organism evidence="15 16">
    <name type="scientific">Rhododendron griersonianum</name>
    <dbReference type="NCBI Taxonomy" id="479676"/>
    <lineage>
        <taxon>Eukaryota</taxon>
        <taxon>Viridiplantae</taxon>
        <taxon>Streptophyta</taxon>
        <taxon>Embryophyta</taxon>
        <taxon>Tracheophyta</taxon>
        <taxon>Spermatophyta</taxon>
        <taxon>Magnoliopsida</taxon>
        <taxon>eudicotyledons</taxon>
        <taxon>Gunneridae</taxon>
        <taxon>Pentapetalae</taxon>
        <taxon>asterids</taxon>
        <taxon>Ericales</taxon>
        <taxon>Ericaceae</taxon>
        <taxon>Ericoideae</taxon>
        <taxon>Rhodoreae</taxon>
        <taxon>Rhododendron</taxon>
    </lineage>
</organism>
<keyword evidence="9" id="KW-0576">Peroxisome</keyword>
<dbReference type="GO" id="GO:0005504">
    <property type="term" value="F:fatty acid binding"/>
    <property type="evidence" value="ECO:0007669"/>
    <property type="project" value="TreeGrafter"/>
</dbReference>
<dbReference type="GO" id="GO:0005777">
    <property type="term" value="C:peroxisome"/>
    <property type="evidence" value="ECO:0007669"/>
    <property type="project" value="UniProtKB-SubCell"/>
</dbReference>
<dbReference type="Gene3D" id="2.40.110.10">
    <property type="entry name" value="Butyryl-CoA Dehydrogenase, subunit A, domain 2"/>
    <property type="match status" value="1"/>
</dbReference>
<dbReference type="InterPro" id="IPR012258">
    <property type="entry name" value="Acyl-CoA_oxidase"/>
</dbReference>
<dbReference type="Proteomes" id="UP000823749">
    <property type="component" value="Chromosome 7"/>
</dbReference>
<dbReference type="Pfam" id="PF14749">
    <property type="entry name" value="Acyl-CoA_ox_N"/>
    <property type="match status" value="1"/>
</dbReference>
<dbReference type="Pfam" id="PF22924">
    <property type="entry name" value="ACOX_C_alpha1"/>
    <property type="match status" value="1"/>
</dbReference>
<sequence length="616" mass="69729">MEGVGEEEMEGVDHLAHERNKSEFDVDAMKIVWAGSPHAFDVSDRISKLVASDPGFRKDNRSTLSRKELFKNTLRKAAYAWKTIVDLRLSEEEAAKLRFYVDEPAFTDLHWGMFIPAIKGQGTEEQQQKWLPLAYKMQIIGCYAQTELGHGSNVQGLETTATFDSQTDEFIIHSPTLTSSKWWPGGLGKVATHAIAYARLIVGGREHGVHGFIVQLRSLEDHSPLLGITVGDIGMKFGNGAYNTMDNGVLQFDHVRIPRNQMLMRVSQVTCEGKYKQSDVPRQLVYGTMVYVRQTIVADASCALSRAVCIATRYSAVRRQFGSQNGGPETQVIDYKTQQSRLFPLLASAYAFRFIGEWLKWLYADVTQRLQANDFSTLPEAHACTAGLKSLTTTATAVRWHRRVPKIMWWPWIPLQQWASRIICRLCPCLYIRRRQYRAASTGCKVSHEDCFSAGVQAVQQETSRYNSLYDSSRAFNAMSLRCSKRFIEKLQQEIPGKGVKQQLEVLCNIYALFLLHKHQGDFLSTGCITPKHAALANDELRSLYSQVRPNAIALVDAFNYTDHYLGSILGCYDGNVYPKLYEAAWKDPLNESVVPDGYHLYIRPLLKQEIRTARL</sequence>
<keyword evidence="4 10" id="KW-0285">Flavoprotein</keyword>
<evidence type="ECO:0000256" key="7">
    <source>
        <dbReference type="ARBA" id="ARBA00023002"/>
    </source>
</evidence>
<evidence type="ECO:0000256" key="10">
    <source>
        <dbReference type="PIRNR" id="PIRNR000168"/>
    </source>
</evidence>
<dbReference type="FunFam" id="1.20.140.10:FF:000013">
    <property type="entry name" value="Acyl-coenzyme A oxidase"/>
    <property type="match status" value="1"/>
</dbReference>
<dbReference type="PIRSF" id="PIRSF000168">
    <property type="entry name" value="Acyl-CoA_oxidase"/>
    <property type="match status" value="1"/>
</dbReference>
<dbReference type="InterPro" id="IPR029320">
    <property type="entry name" value="Acyl-CoA_ox_N"/>
</dbReference>
<dbReference type="FunFam" id="2.40.110.10:FF:000075">
    <property type="entry name" value="Acyl-coenzyme A oxidase"/>
    <property type="match status" value="1"/>
</dbReference>
<accession>A0AAV6JKH6</accession>
<evidence type="ECO:0000256" key="4">
    <source>
        <dbReference type="ARBA" id="ARBA00022630"/>
    </source>
</evidence>
<dbReference type="InterPro" id="IPR055060">
    <property type="entry name" value="ACOX_C_alpha1"/>
</dbReference>
<dbReference type="GO" id="GO:0001676">
    <property type="term" value="P:long-chain fatty acid metabolic process"/>
    <property type="evidence" value="ECO:0007669"/>
    <property type="project" value="TreeGrafter"/>
</dbReference>
<dbReference type="Pfam" id="PF01756">
    <property type="entry name" value="ACOX"/>
    <property type="match status" value="1"/>
</dbReference>
<dbReference type="GO" id="GO:0071949">
    <property type="term" value="F:FAD binding"/>
    <property type="evidence" value="ECO:0007669"/>
    <property type="project" value="InterPro"/>
</dbReference>
<evidence type="ECO:0000256" key="5">
    <source>
        <dbReference type="ARBA" id="ARBA00022827"/>
    </source>
</evidence>
<feature type="domain" description="Acyl-coenzyme A oxidase N-terminal" evidence="13">
    <location>
        <begin position="25"/>
        <end position="140"/>
    </location>
</feature>
<protein>
    <recommendedName>
        <fullName evidence="10">Acyl-coenzyme A oxidase</fullName>
    </recommendedName>
</protein>
<keyword evidence="5 10" id="KW-0274">FAD</keyword>
<dbReference type="Gene3D" id="1.20.140.10">
    <property type="entry name" value="Butyryl-CoA Dehydrogenase, subunit A, domain 3"/>
    <property type="match status" value="2"/>
</dbReference>
<dbReference type="FunFam" id="1.10.540.10:FF:000015">
    <property type="entry name" value="Acyl-coenzyme A oxidase"/>
    <property type="match status" value="1"/>
</dbReference>
<dbReference type="SUPFAM" id="SSF56645">
    <property type="entry name" value="Acyl-CoA dehydrogenase NM domain-like"/>
    <property type="match status" value="1"/>
</dbReference>
<proteinExistence type="inferred from homology"/>
<keyword evidence="6" id="KW-0276">Fatty acid metabolism</keyword>
<dbReference type="PANTHER" id="PTHR10909:SF250">
    <property type="entry name" value="PEROXISOMAL ACYL-COENZYME A OXIDASE 1"/>
    <property type="match status" value="1"/>
</dbReference>
<comment type="cofactor">
    <cofactor evidence="1">
        <name>FAD</name>
        <dbReference type="ChEBI" id="CHEBI:57692"/>
    </cofactor>
</comment>
<gene>
    <name evidence="15" type="ORF">RHGRI_021433</name>
</gene>
<dbReference type="InterPro" id="IPR009100">
    <property type="entry name" value="AcylCoA_DH/oxidase_NM_dom_sf"/>
</dbReference>
<evidence type="ECO:0000259" key="13">
    <source>
        <dbReference type="Pfam" id="PF14749"/>
    </source>
</evidence>
<name>A0AAV6JKH6_9ERIC</name>
<reference evidence="15" key="1">
    <citation type="submission" date="2020-08" db="EMBL/GenBank/DDBJ databases">
        <title>Plant Genome Project.</title>
        <authorList>
            <person name="Zhang R.-G."/>
        </authorList>
    </citation>
    <scope>NUCLEOTIDE SEQUENCE</scope>
    <source>
        <strain evidence="15">WSP0</strain>
        <tissue evidence="15">Leaf</tissue>
    </source>
</reference>
<feature type="binding site" evidence="11">
    <location>
        <position position="146"/>
    </location>
    <ligand>
        <name>FAD</name>
        <dbReference type="ChEBI" id="CHEBI:57692"/>
    </ligand>
</feature>
<dbReference type="GO" id="GO:0055088">
    <property type="term" value="P:lipid homeostasis"/>
    <property type="evidence" value="ECO:0007669"/>
    <property type="project" value="TreeGrafter"/>
</dbReference>
<dbReference type="PANTHER" id="PTHR10909">
    <property type="entry name" value="ELECTRON TRANSPORT OXIDOREDUCTASE"/>
    <property type="match status" value="1"/>
</dbReference>
<keyword evidence="7" id="KW-0560">Oxidoreductase</keyword>
<evidence type="ECO:0000256" key="9">
    <source>
        <dbReference type="ARBA" id="ARBA00023140"/>
    </source>
</evidence>
<evidence type="ECO:0000256" key="11">
    <source>
        <dbReference type="PIRSR" id="PIRSR000168-2"/>
    </source>
</evidence>
<evidence type="ECO:0000256" key="6">
    <source>
        <dbReference type="ARBA" id="ARBA00022832"/>
    </source>
</evidence>
<feature type="domain" description="Acyl-CoA oxidase C-terminal" evidence="12">
    <location>
        <begin position="480"/>
        <end position="608"/>
    </location>
</feature>
<dbReference type="GO" id="GO:0033540">
    <property type="term" value="P:fatty acid beta-oxidation using acyl-CoA oxidase"/>
    <property type="evidence" value="ECO:0007669"/>
    <property type="project" value="TreeGrafter"/>
</dbReference>
<evidence type="ECO:0000313" key="15">
    <source>
        <dbReference type="EMBL" id="KAG5541602.1"/>
    </source>
</evidence>
<keyword evidence="16" id="KW-1185">Reference proteome</keyword>
<dbReference type="InterPro" id="IPR046373">
    <property type="entry name" value="Acyl-CoA_Oxase/DH_mid-dom_sf"/>
</dbReference>
<dbReference type="EMBL" id="JACTNZ010000007">
    <property type="protein sequence ID" value="KAG5541602.1"/>
    <property type="molecule type" value="Genomic_DNA"/>
</dbReference>
<dbReference type="SUPFAM" id="SSF47203">
    <property type="entry name" value="Acyl-CoA dehydrogenase C-terminal domain-like"/>
    <property type="match status" value="2"/>
</dbReference>
<evidence type="ECO:0000256" key="3">
    <source>
        <dbReference type="ARBA" id="ARBA00006288"/>
    </source>
</evidence>
<evidence type="ECO:0000313" key="16">
    <source>
        <dbReference type="Proteomes" id="UP000823749"/>
    </source>
</evidence>
<feature type="binding site" evidence="11">
    <location>
        <position position="185"/>
    </location>
    <ligand>
        <name>FAD</name>
        <dbReference type="ChEBI" id="CHEBI:57692"/>
    </ligand>
</feature>
<dbReference type="InterPro" id="IPR037069">
    <property type="entry name" value="AcylCoA_DH/ox_N_sf"/>
</dbReference>
<dbReference type="InterPro" id="IPR036250">
    <property type="entry name" value="AcylCo_DH-like_C"/>
</dbReference>
<feature type="domain" description="Acyl-CoA oxidase C-alpha1" evidence="14">
    <location>
        <begin position="286"/>
        <end position="397"/>
    </location>
</feature>
<dbReference type="GO" id="GO:0003997">
    <property type="term" value="F:acyl-CoA oxidase activity"/>
    <property type="evidence" value="ECO:0007669"/>
    <property type="project" value="InterPro"/>
</dbReference>
<comment type="similarity">
    <text evidence="3 10">Belongs to the acyl-CoA oxidase family.</text>
</comment>
<comment type="subcellular location">
    <subcellularLocation>
        <location evidence="2">Peroxisome</location>
    </subcellularLocation>
</comment>
<evidence type="ECO:0000256" key="8">
    <source>
        <dbReference type="ARBA" id="ARBA00023098"/>
    </source>
</evidence>
<comment type="caution">
    <text evidence="15">The sequence shown here is derived from an EMBL/GenBank/DDBJ whole genome shotgun (WGS) entry which is preliminary data.</text>
</comment>
<evidence type="ECO:0000259" key="14">
    <source>
        <dbReference type="Pfam" id="PF22924"/>
    </source>
</evidence>
<evidence type="ECO:0000256" key="1">
    <source>
        <dbReference type="ARBA" id="ARBA00001974"/>
    </source>
</evidence>
<keyword evidence="8" id="KW-0443">Lipid metabolism</keyword>
<evidence type="ECO:0000256" key="2">
    <source>
        <dbReference type="ARBA" id="ARBA00004275"/>
    </source>
</evidence>
<dbReference type="AlphaFoldDB" id="A0AAV6JKH6"/>
<dbReference type="Gene3D" id="1.10.540.10">
    <property type="entry name" value="Acyl-CoA dehydrogenase/oxidase, N-terminal domain"/>
    <property type="match status" value="1"/>
</dbReference>
<dbReference type="InterPro" id="IPR002655">
    <property type="entry name" value="Acyl-CoA_oxidase_C"/>
</dbReference>
<evidence type="ECO:0000259" key="12">
    <source>
        <dbReference type="Pfam" id="PF01756"/>
    </source>
</evidence>